<evidence type="ECO:0000313" key="3">
    <source>
        <dbReference type="Proteomes" id="UP000322918"/>
    </source>
</evidence>
<dbReference type="OrthoDB" id="793629at2"/>
<accession>A0A5M9HHM8</accession>
<keyword evidence="3" id="KW-1185">Reference proteome</keyword>
<feature type="compositionally biased region" description="Pro residues" evidence="1">
    <location>
        <begin position="73"/>
        <end position="83"/>
    </location>
</feature>
<dbReference type="RefSeq" id="WP_141816040.1">
    <property type="nucleotide sequence ID" value="NZ_VFPL01000001.1"/>
</dbReference>
<proteinExistence type="predicted"/>
<comment type="caution">
    <text evidence="2">The sequence shown here is derived from an EMBL/GenBank/DDBJ whole genome shotgun (WGS) entry which is preliminary data.</text>
</comment>
<protein>
    <submittedName>
        <fullName evidence="2">Uncharacterized protein</fullName>
    </submittedName>
</protein>
<evidence type="ECO:0000313" key="2">
    <source>
        <dbReference type="EMBL" id="KAA8486230.1"/>
    </source>
</evidence>
<feature type="region of interest" description="Disordered" evidence="1">
    <location>
        <begin position="22"/>
        <end position="102"/>
    </location>
</feature>
<dbReference type="AlphaFoldDB" id="A0A5M9HHM8"/>
<sequence>MEYLPFVIGIIIAAYKLYSNFQEEQEKARKRNPSLPTKQSEADETSNPQKKQVSEPRPSMPPHRPVVSWPQSPSIPAPKPQAKPEPVLVREATNPQRPYEPVYTRDYSEPVYEKPVLPKRSGLEKTVTPTRVELTHFEDISDETVKNRNIHAPHKHGMNPLTHEDQDVYFEFDMRQAIIQQAILNRPEY</sequence>
<gene>
    <name evidence="2" type="ORF">F1649_01165</name>
</gene>
<organism evidence="2 3">
    <name type="scientific">Arcticibacter tournemirensis</name>
    <dbReference type="NCBI Taxonomy" id="699437"/>
    <lineage>
        <taxon>Bacteria</taxon>
        <taxon>Pseudomonadati</taxon>
        <taxon>Bacteroidota</taxon>
        <taxon>Sphingobacteriia</taxon>
        <taxon>Sphingobacteriales</taxon>
        <taxon>Sphingobacteriaceae</taxon>
        <taxon>Arcticibacter</taxon>
    </lineage>
</organism>
<evidence type="ECO:0000256" key="1">
    <source>
        <dbReference type="SAM" id="MobiDB-lite"/>
    </source>
</evidence>
<reference evidence="2 3" key="1">
    <citation type="submission" date="2019-09" db="EMBL/GenBank/DDBJ databases">
        <title>Pararcticibacter amylolyticus gen. nov., sp. nov., isolated from a rottenly hemp rope, and reclassification of Pedobacter tournemirensis as Pararcticibacter tournemirensis comb. nov.</title>
        <authorList>
            <person name="Cai Y."/>
        </authorList>
    </citation>
    <scope>NUCLEOTIDE SEQUENCE [LARGE SCALE GENOMIC DNA]</scope>
    <source>
        <strain evidence="2 3">TF5-37.2-LB10</strain>
    </source>
</reference>
<feature type="compositionally biased region" description="Polar residues" evidence="1">
    <location>
        <begin position="34"/>
        <end position="51"/>
    </location>
</feature>
<dbReference type="Proteomes" id="UP000322918">
    <property type="component" value="Unassembled WGS sequence"/>
</dbReference>
<dbReference type="EMBL" id="VWNE01000002">
    <property type="protein sequence ID" value="KAA8486230.1"/>
    <property type="molecule type" value="Genomic_DNA"/>
</dbReference>
<name>A0A5M9HHM8_9SPHI</name>